<evidence type="ECO:0000259" key="4">
    <source>
        <dbReference type="SMART" id="SM00642"/>
    </source>
</evidence>
<comment type="similarity">
    <text evidence="1">Belongs to the glycosyl hydrolase 13 family.</text>
</comment>
<dbReference type="SUPFAM" id="SSF51445">
    <property type="entry name" value="(Trans)glycosidases"/>
    <property type="match status" value="1"/>
</dbReference>
<feature type="domain" description="Glycosyl hydrolase family 13 catalytic" evidence="4">
    <location>
        <begin position="40"/>
        <end position="443"/>
    </location>
</feature>
<dbReference type="FunFam" id="3.20.20.80:FF:000064">
    <property type="entry name" value="Oligo-1,6-glucosidase"/>
    <property type="match status" value="2"/>
</dbReference>
<protein>
    <submittedName>
        <fullName evidence="5">Oligo-1,6-glucosidase</fullName>
    </submittedName>
</protein>
<proteinExistence type="inferred from homology"/>
<dbReference type="PANTHER" id="PTHR10357">
    <property type="entry name" value="ALPHA-AMYLASE FAMILY MEMBER"/>
    <property type="match status" value="1"/>
</dbReference>
<accession>A0A1I3H1T1</accession>
<keyword evidence="3" id="KW-0326">Glycosidase</keyword>
<dbReference type="Gene3D" id="2.60.40.1180">
    <property type="entry name" value="Golgi alpha-mannosidase II"/>
    <property type="match status" value="1"/>
</dbReference>
<dbReference type="InterPro" id="IPR017853">
    <property type="entry name" value="GH"/>
</dbReference>
<dbReference type="FunFam" id="2.60.40.1180:FF:000007">
    <property type="entry name" value="Sucrose isomerase"/>
    <property type="match status" value="1"/>
</dbReference>
<evidence type="ECO:0000313" key="6">
    <source>
        <dbReference type="Proteomes" id="UP000198931"/>
    </source>
</evidence>
<dbReference type="Gene3D" id="3.90.400.10">
    <property type="entry name" value="Oligo-1,6-glucosidase, Domain 2"/>
    <property type="match status" value="1"/>
</dbReference>
<dbReference type="InterPro" id="IPR056300">
    <property type="entry name" value="SusG-like_C"/>
</dbReference>
<dbReference type="Pfam" id="PF00128">
    <property type="entry name" value="Alpha-amylase"/>
    <property type="match status" value="1"/>
</dbReference>
<dbReference type="SUPFAM" id="SSF51011">
    <property type="entry name" value="Glycosyl hydrolase domain"/>
    <property type="match status" value="1"/>
</dbReference>
<gene>
    <name evidence="5" type="ORF">SAMN05443292_2143</name>
</gene>
<dbReference type="InterPro" id="IPR045857">
    <property type="entry name" value="O16G_dom_2"/>
</dbReference>
<dbReference type="GO" id="GO:0009313">
    <property type="term" value="P:oligosaccharide catabolic process"/>
    <property type="evidence" value="ECO:0007669"/>
    <property type="project" value="TreeGrafter"/>
</dbReference>
<evidence type="ECO:0000256" key="1">
    <source>
        <dbReference type="ARBA" id="ARBA00008061"/>
    </source>
</evidence>
<reference evidence="5 6" key="1">
    <citation type="submission" date="2016-10" db="EMBL/GenBank/DDBJ databases">
        <authorList>
            <person name="de Groot N.N."/>
        </authorList>
    </citation>
    <scope>NUCLEOTIDE SEQUENCE [LARGE SCALE GENOMIC DNA]</scope>
    <source>
        <strain evidence="5 6">DSM 26000</strain>
    </source>
</reference>
<dbReference type="EMBL" id="FOQT01000003">
    <property type="protein sequence ID" value="SFI29641.1"/>
    <property type="molecule type" value="Genomic_DNA"/>
</dbReference>
<dbReference type="InterPro" id="IPR006047">
    <property type="entry name" value="GH13_cat_dom"/>
</dbReference>
<dbReference type="AlphaFoldDB" id="A0A1I3H1T1"/>
<dbReference type="PANTHER" id="PTHR10357:SF184">
    <property type="entry name" value="OLIGO-1,6-GLUCOSIDASE 1"/>
    <property type="match status" value="1"/>
</dbReference>
<keyword evidence="2" id="KW-0378">Hydrolase</keyword>
<dbReference type="SMART" id="SM00642">
    <property type="entry name" value="Aamy"/>
    <property type="match status" value="1"/>
</dbReference>
<evidence type="ECO:0000256" key="3">
    <source>
        <dbReference type="ARBA" id="ARBA00023295"/>
    </source>
</evidence>
<dbReference type="OrthoDB" id="9805159at2"/>
<name>A0A1I3H1T1_9FLAO</name>
<dbReference type="STRING" id="1125876.SAMN05443292_2143"/>
<evidence type="ECO:0000256" key="2">
    <source>
        <dbReference type="ARBA" id="ARBA00022801"/>
    </source>
</evidence>
<dbReference type="RefSeq" id="WP_090080382.1">
    <property type="nucleotide sequence ID" value="NZ_FOQT01000003.1"/>
</dbReference>
<organism evidence="5 6">
    <name type="scientific">Halpernia frigidisoli</name>
    <dbReference type="NCBI Taxonomy" id="1125876"/>
    <lineage>
        <taxon>Bacteria</taxon>
        <taxon>Pseudomonadati</taxon>
        <taxon>Bacteroidota</taxon>
        <taxon>Flavobacteriia</taxon>
        <taxon>Flavobacteriales</taxon>
        <taxon>Weeksellaceae</taxon>
        <taxon>Chryseobacterium group</taxon>
        <taxon>Halpernia</taxon>
    </lineage>
</organism>
<keyword evidence="6" id="KW-1185">Reference proteome</keyword>
<dbReference type="GO" id="GO:0004556">
    <property type="term" value="F:alpha-amylase activity"/>
    <property type="evidence" value="ECO:0007669"/>
    <property type="project" value="TreeGrafter"/>
</dbReference>
<dbReference type="InterPro" id="IPR013780">
    <property type="entry name" value="Glyco_hydro_b"/>
</dbReference>
<sequence>MKRFFLNIVFLILAINSVKSQTKTPDNLDKKWWKEAVVYQIYPRSFKDSNGDGIGDLKGIISKLDYLKSTGITAVWLNPIYESPNDDNGYDISNYREIMKDFGTMADFDLLLKEMHKRNIKLIMDLVVNHSSDENKWFQESRKSRTNKYRDYYYWWPAEKGTPPYRWSFFDVNSNAWKYDQQTNSYYLHYFSQKQPDLNWNNPKLREEIYSMMKFWLDKGIDGFRMDAFQFISKDPTFPELPKETTSNSQNMIKYYMHGAHLHEYIQEMNREVLSKYPNAMTVAEGAGDSAQEAMNFVDPARKELNIAYHFESVDVGKNILDYGLVKYKKMFEDYDTEFKDKGWLAIFLANHDQPRMVNKFGSDTPEFRELSSKMLSTFILTMRGTPFYYNGDELGMNNIKFDKIEDYNDVDTKNKYEHLKETGGDLKAFLEGQKQTSRENSRTPFQWNDTKNAGFTTGKPWLKVNPNYVSINEAAENKDPNSVLNYFRKLTKLRKENPVLVYGKFDLVDAENPDIFAYTRELNGEKLLIILNFTGKNTTLKSDLDLKKAELILSNYKEITQDFNLKPYESVIYKLK</sequence>
<dbReference type="Pfam" id="PF23915">
    <property type="entry name" value="SusG_C"/>
    <property type="match status" value="1"/>
</dbReference>
<dbReference type="Gene3D" id="3.20.20.80">
    <property type="entry name" value="Glycosidases"/>
    <property type="match status" value="1"/>
</dbReference>
<dbReference type="Proteomes" id="UP000198931">
    <property type="component" value="Unassembled WGS sequence"/>
</dbReference>
<dbReference type="CDD" id="cd11333">
    <property type="entry name" value="AmyAc_SI_OligoGlu_DGase"/>
    <property type="match status" value="1"/>
</dbReference>
<evidence type="ECO:0000313" key="5">
    <source>
        <dbReference type="EMBL" id="SFI29641.1"/>
    </source>
</evidence>